<protein>
    <recommendedName>
        <fullName evidence="2">Pyruvate carboxyltransferase domain-containing protein</fullName>
    </recommendedName>
</protein>
<dbReference type="GO" id="GO:0009098">
    <property type="term" value="P:L-leucine biosynthetic process"/>
    <property type="evidence" value="ECO:0007669"/>
    <property type="project" value="TreeGrafter"/>
</dbReference>
<dbReference type="CDD" id="cd07944">
    <property type="entry name" value="DRE_TIM_HOA_like"/>
    <property type="match status" value="1"/>
</dbReference>
<sequence length="540" mass="60272">MNSIKSGNMTVLDCTLRDGGYYNNWDFDFDLINKYIQCVSEAGVDVIEIGFRSLSKSGFKGACAYSTDEFIDILNIPDNLMIGVMVNASELLVRDSIDQVLPILFPRSPGESRVNLVRIACHAHEFTAALEAVPWLKERGFKVGFNLMQVSERTDQELYELAAKASDFDVDVLYFADSLGSMKSKDVANVISSLKKGWKGDIGIHAHNNMGQALDNTLAAMEYGARWIDATVTGMGRGPGNAKLEEVLLELSSLEERPIRLIPLTNIVNTVFEPLRKQYGWGSNFFYFLAGKYSIHPTYIQEMIQDARYREEDILAVIEHLRQVGGEKFKSATLDVARSFYNGEVCGNWSPKTSLKGKDVLILGAGPSVSKHKKAIESFIDKHKPVVIALNTQSVIQSEKVDLRAACHPVRLLADCESHLRFKQPLITPYSMLPDDVKDSLINKEVFDFGISVSSDGFEFFDTYCIAPNSLVMGYVLSVCVSGQASKLYLAGFDGFSAEDPRYEEIQSMLSKFYESESTIPMESITPTRFTIPMRSIYSF</sequence>
<dbReference type="Pfam" id="PF00682">
    <property type="entry name" value="HMGL-like"/>
    <property type="match status" value="1"/>
</dbReference>
<evidence type="ECO:0000313" key="3">
    <source>
        <dbReference type="EMBL" id="GGX60322.1"/>
    </source>
</evidence>
<evidence type="ECO:0000256" key="1">
    <source>
        <dbReference type="ARBA" id="ARBA00023211"/>
    </source>
</evidence>
<evidence type="ECO:0000259" key="2">
    <source>
        <dbReference type="PROSITE" id="PS50991"/>
    </source>
</evidence>
<dbReference type="GO" id="GO:0003852">
    <property type="term" value="F:2-isopropylmalate synthase activity"/>
    <property type="evidence" value="ECO:0007669"/>
    <property type="project" value="TreeGrafter"/>
</dbReference>
<reference evidence="3" key="2">
    <citation type="submission" date="2020-09" db="EMBL/GenBank/DDBJ databases">
        <authorList>
            <person name="Sun Q."/>
            <person name="Kim S."/>
        </authorList>
    </citation>
    <scope>NUCLEOTIDE SEQUENCE</scope>
    <source>
        <strain evidence="3">KCTC 22169</strain>
    </source>
</reference>
<dbReference type="SUPFAM" id="SSF51569">
    <property type="entry name" value="Aldolase"/>
    <property type="match status" value="1"/>
</dbReference>
<dbReference type="EMBL" id="BMXR01000007">
    <property type="protein sequence ID" value="GGX60322.1"/>
    <property type="molecule type" value="Genomic_DNA"/>
</dbReference>
<keyword evidence="1" id="KW-0464">Manganese</keyword>
<gene>
    <name evidence="3" type="ORF">GCM10007392_30430</name>
</gene>
<dbReference type="AlphaFoldDB" id="A0A918NCL6"/>
<dbReference type="InterPro" id="IPR050073">
    <property type="entry name" value="2-IPM_HCS-like"/>
</dbReference>
<accession>A0A918NCL6</accession>
<dbReference type="Proteomes" id="UP000626148">
    <property type="component" value="Unassembled WGS sequence"/>
</dbReference>
<reference evidence="3" key="1">
    <citation type="journal article" date="2014" name="Int. J. Syst. Evol. Microbiol.">
        <title>Complete genome sequence of Corynebacterium casei LMG S-19264T (=DSM 44701T), isolated from a smear-ripened cheese.</title>
        <authorList>
            <consortium name="US DOE Joint Genome Institute (JGI-PGF)"/>
            <person name="Walter F."/>
            <person name="Albersmeier A."/>
            <person name="Kalinowski J."/>
            <person name="Ruckert C."/>
        </authorList>
    </citation>
    <scope>NUCLEOTIDE SEQUENCE</scope>
    <source>
        <strain evidence="3">KCTC 22169</strain>
    </source>
</reference>
<name>A0A918NCL6_9GAMM</name>
<dbReference type="Gene3D" id="3.20.20.70">
    <property type="entry name" value="Aldolase class I"/>
    <property type="match status" value="1"/>
</dbReference>
<keyword evidence="4" id="KW-1185">Reference proteome</keyword>
<dbReference type="PANTHER" id="PTHR10277:SF9">
    <property type="entry name" value="2-ISOPROPYLMALATE SYNTHASE 1, CHLOROPLASTIC-RELATED"/>
    <property type="match status" value="1"/>
</dbReference>
<dbReference type="InterPro" id="IPR013785">
    <property type="entry name" value="Aldolase_TIM"/>
</dbReference>
<dbReference type="PANTHER" id="PTHR10277">
    <property type="entry name" value="HOMOCITRATE SYNTHASE-RELATED"/>
    <property type="match status" value="1"/>
</dbReference>
<dbReference type="InterPro" id="IPR000891">
    <property type="entry name" value="PYR_CT"/>
</dbReference>
<evidence type="ECO:0000313" key="4">
    <source>
        <dbReference type="Proteomes" id="UP000626148"/>
    </source>
</evidence>
<feature type="domain" description="Pyruvate carboxyltransferase" evidence="2">
    <location>
        <begin position="9"/>
        <end position="265"/>
    </location>
</feature>
<proteinExistence type="predicted"/>
<dbReference type="PROSITE" id="PS50991">
    <property type="entry name" value="PYR_CT"/>
    <property type="match status" value="1"/>
</dbReference>
<dbReference type="RefSeq" id="WP_229805376.1">
    <property type="nucleotide sequence ID" value="NZ_BMXR01000007.1"/>
</dbReference>
<comment type="caution">
    <text evidence="3">The sequence shown here is derived from an EMBL/GenBank/DDBJ whole genome shotgun (WGS) entry which is preliminary data.</text>
</comment>
<organism evidence="3 4">
    <name type="scientific">Saccharospirillum salsuginis</name>
    <dbReference type="NCBI Taxonomy" id="418750"/>
    <lineage>
        <taxon>Bacteria</taxon>
        <taxon>Pseudomonadati</taxon>
        <taxon>Pseudomonadota</taxon>
        <taxon>Gammaproteobacteria</taxon>
        <taxon>Oceanospirillales</taxon>
        <taxon>Saccharospirillaceae</taxon>
        <taxon>Saccharospirillum</taxon>
    </lineage>
</organism>